<comment type="similarity">
    <text evidence="10">Belongs to the insect chemoreceptor superfamily. Heteromeric odorant receptor channel (TC 1.A.69) family.</text>
</comment>
<keyword evidence="2" id="KW-1003">Cell membrane</keyword>
<evidence type="ECO:0000256" key="3">
    <source>
        <dbReference type="ARBA" id="ARBA00022606"/>
    </source>
</evidence>
<accession>A0ABQ7QFX6</accession>
<sequence>MSVDPTVQEQAKAEILQSLNLSIFSMRQFGLSFDKPPNRRAFIRQKLILYLCFFGISYHIFSDIVNIGVTLATTPRVEFVVPLFHTFGYGALSSFKLWSVWYKKDVFEQRIVDLVDIWPVPPLAPELQAIKDKSLLALRIAHRFFFGLNVSAVWIFNLTPVMIYVYESWWQGRPDAVVGFPWTCWYPFDKWDPTNHVFVYLFEILSGVTCVWAMSASDLMLTGMASHICMLLRILHQRLTSLAASEQPPPDHYRDIVSCIKLHQRLILLEPLSALSNKMFLGAALIQVGVICWYADDIYHANSAVAAAAYSCQWHKTSPSCQRALMFLIKRYKGKSTYHNTYLRSN</sequence>
<feature type="transmembrane region" description="Helical" evidence="10">
    <location>
        <begin position="144"/>
        <end position="166"/>
    </location>
</feature>
<dbReference type="PANTHER" id="PTHR21137:SF35">
    <property type="entry name" value="ODORANT RECEPTOR 19A-RELATED"/>
    <property type="match status" value="1"/>
</dbReference>
<evidence type="ECO:0000256" key="5">
    <source>
        <dbReference type="ARBA" id="ARBA00022725"/>
    </source>
</evidence>
<evidence type="ECO:0000256" key="9">
    <source>
        <dbReference type="ARBA" id="ARBA00023224"/>
    </source>
</evidence>
<keyword evidence="4 10" id="KW-0812">Transmembrane</keyword>
<keyword evidence="8 10" id="KW-0675">Receptor</keyword>
<keyword evidence="9 10" id="KW-0807">Transducer</keyword>
<evidence type="ECO:0000256" key="6">
    <source>
        <dbReference type="ARBA" id="ARBA00022989"/>
    </source>
</evidence>
<evidence type="ECO:0000256" key="10">
    <source>
        <dbReference type="RuleBase" id="RU351113"/>
    </source>
</evidence>
<comment type="caution">
    <text evidence="10">Lacks conserved residue(s) required for the propagation of feature annotation.</text>
</comment>
<keyword evidence="12" id="KW-1185">Reference proteome</keyword>
<feature type="transmembrane region" description="Helical" evidence="10">
    <location>
        <begin position="79"/>
        <end position="101"/>
    </location>
</feature>
<name>A0ABQ7QFX6_PLUXY</name>
<feature type="transmembrane region" description="Helical" evidence="10">
    <location>
        <begin position="197"/>
        <end position="214"/>
    </location>
</feature>
<evidence type="ECO:0000313" key="11">
    <source>
        <dbReference type="EMBL" id="KAG7304107.1"/>
    </source>
</evidence>
<dbReference type="EMBL" id="JAHIBW010000015">
    <property type="protein sequence ID" value="KAG7304107.1"/>
    <property type="molecule type" value="Genomic_DNA"/>
</dbReference>
<dbReference type="InterPro" id="IPR004117">
    <property type="entry name" value="7tm6_olfct_rcpt"/>
</dbReference>
<proteinExistence type="inferred from homology"/>
<keyword evidence="7 10" id="KW-0472">Membrane</keyword>
<comment type="caution">
    <text evidence="11">The sequence shown here is derived from an EMBL/GenBank/DDBJ whole genome shotgun (WGS) entry which is preliminary data.</text>
</comment>
<evidence type="ECO:0000256" key="4">
    <source>
        <dbReference type="ARBA" id="ARBA00022692"/>
    </source>
</evidence>
<keyword evidence="3 10" id="KW-0716">Sensory transduction</keyword>
<evidence type="ECO:0000313" key="12">
    <source>
        <dbReference type="Proteomes" id="UP000823941"/>
    </source>
</evidence>
<gene>
    <name evidence="11" type="ORF">JYU34_011039</name>
</gene>
<evidence type="ECO:0000256" key="8">
    <source>
        <dbReference type="ARBA" id="ARBA00023170"/>
    </source>
</evidence>
<evidence type="ECO:0000256" key="7">
    <source>
        <dbReference type="ARBA" id="ARBA00023136"/>
    </source>
</evidence>
<protein>
    <recommendedName>
        <fullName evidence="10">Odorant receptor</fullName>
    </recommendedName>
</protein>
<dbReference type="Proteomes" id="UP000823941">
    <property type="component" value="Chromosome 15"/>
</dbReference>
<comment type="subcellular location">
    <subcellularLocation>
        <location evidence="1 10">Cell membrane</location>
        <topology evidence="1 10">Multi-pass membrane protein</topology>
    </subcellularLocation>
</comment>
<reference evidence="11 12" key="1">
    <citation type="submission" date="2021-06" db="EMBL/GenBank/DDBJ databases">
        <title>A haploid diamondback moth (Plutella xylostella L.) genome assembly resolves 31 chromosomes and identifies a diamide resistance mutation.</title>
        <authorList>
            <person name="Ward C.M."/>
            <person name="Perry K.D."/>
            <person name="Baker G."/>
            <person name="Powis K."/>
            <person name="Heckel D.G."/>
            <person name="Baxter S.W."/>
        </authorList>
    </citation>
    <scope>NUCLEOTIDE SEQUENCE [LARGE SCALE GENOMIC DNA]</scope>
    <source>
        <strain evidence="11 12">LV</strain>
        <tissue evidence="11">Single pupa</tissue>
    </source>
</reference>
<dbReference type="PANTHER" id="PTHR21137">
    <property type="entry name" value="ODORANT RECEPTOR"/>
    <property type="match status" value="1"/>
</dbReference>
<organism evidence="11 12">
    <name type="scientific">Plutella xylostella</name>
    <name type="common">Diamondback moth</name>
    <name type="synonym">Plutella maculipennis</name>
    <dbReference type="NCBI Taxonomy" id="51655"/>
    <lineage>
        <taxon>Eukaryota</taxon>
        <taxon>Metazoa</taxon>
        <taxon>Ecdysozoa</taxon>
        <taxon>Arthropoda</taxon>
        <taxon>Hexapoda</taxon>
        <taxon>Insecta</taxon>
        <taxon>Pterygota</taxon>
        <taxon>Neoptera</taxon>
        <taxon>Endopterygota</taxon>
        <taxon>Lepidoptera</taxon>
        <taxon>Glossata</taxon>
        <taxon>Ditrysia</taxon>
        <taxon>Yponomeutoidea</taxon>
        <taxon>Plutellidae</taxon>
        <taxon>Plutella</taxon>
    </lineage>
</organism>
<dbReference type="Pfam" id="PF02949">
    <property type="entry name" value="7tm_6"/>
    <property type="match status" value="2"/>
</dbReference>
<keyword evidence="6 10" id="KW-1133">Transmembrane helix</keyword>
<keyword evidence="5 10" id="KW-0552">Olfaction</keyword>
<feature type="transmembrane region" description="Helical" evidence="10">
    <location>
        <begin position="47"/>
        <end position="67"/>
    </location>
</feature>
<evidence type="ECO:0000256" key="1">
    <source>
        <dbReference type="ARBA" id="ARBA00004651"/>
    </source>
</evidence>
<evidence type="ECO:0000256" key="2">
    <source>
        <dbReference type="ARBA" id="ARBA00022475"/>
    </source>
</evidence>